<dbReference type="Proteomes" id="UP000287394">
    <property type="component" value="Chromosome"/>
</dbReference>
<reference evidence="1 2" key="1">
    <citation type="journal article" date="2019" name="Int. J. Syst. Evol. Microbiol.">
        <title>Capsulimonas corticalis gen. nov., sp. nov., an aerobic capsulated bacterium, of a novel bacterial order, Capsulimonadales ord. nov., of the class Armatimonadia of the phylum Armatimonadetes.</title>
        <authorList>
            <person name="Li J."/>
            <person name="Kudo C."/>
            <person name="Tonouchi A."/>
        </authorList>
    </citation>
    <scope>NUCLEOTIDE SEQUENCE [LARGE SCALE GENOMIC DNA]</scope>
    <source>
        <strain evidence="1 2">AX-7</strain>
    </source>
</reference>
<protein>
    <submittedName>
        <fullName evidence="1">Uncharacterized protein</fullName>
    </submittedName>
</protein>
<dbReference type="InterPro" id="IPR011604">
    <property type="entry name" value="PDDEXK-like_dom_sf"/>
</dbReference>
<dbReference type="InterPro" id="IPR019292">
    <property type="entry name" value="McrC"/>
</dbReference>
<dbReference type="EMBL" id="AP025739">
    <property type="protein sequence ID" value="BDI32783.1"/>
    <property type="molecule type" value="Genomic_DNA"/>
</dbReference>
<evidence type="ECO:0000313" key="2">
    <source>
        <dbReference type="Proteomes" id="UP000287394"/>
    </source>
</evidence>
<dbReference type="Pfam" id="PF10117">
    <property type="entry name" value="McrBC"/>
    <property type="match status" value="1"/>
</dbReference>
<keyword evidence="2" id="KW-1185">Reference proteome</keyword>
<accession>A0A402CQ05</accession>
<dbReference type="AlphaFoldDB" id="A0A402CQ05"/>
<sequence>MANPRIIRLSERKPKTLRRDELSEDLALRLCRKYSHAVTVEFPTPLNEDRWTITSQGWIGYLPVSPEFSVEIFPHILIDNLFRMLEYAYRLKNFKILPGTIRVKSIQELFDRLAHVLADLAIARRRRGLYREYVATSDDIPFVRGRVDFARHVQQPWRGRLDCEFEEHTADISDNQLIAYCLEQIARSGRCSEATIPHIRRAYRMYASEIAVPQFDAKACLGRLYHRLNQDYEPIHGLCRFFLEHLGPHLEYSGDHTMPPFMLNMDRLFELFVAEWLTKHLPPSLQARVQETVKLDPTNRLQFHIDLVIYDRDQGVPIAILDTKYKRPKTPNTADVAQAVAYAESKGVKTAVLIYPERLPRSLEITVGQTRVETLEFDLTKPLEESGSAFLERLLAFL</sequence>
<organism evidence="1 2">
    <name type="scientific">Capsulimonas corticalis</name>
    <dbReference type="NCBI Taxonomy" id="2219043"/>
    <lineage>
        <taxon>Bacteria</taxon>
        <taxon>Bacillati</taxon>
        <taxon>Armatimonadota</taxon>
        <taxon>Armatimonadia</taxon>
        <taxon>Capsulimonadales</taxon>
        <taxon>Capsulimonadaceae</taxon>
        <taxon>Capsulimonas</taxon>
    </lineage>
</organism>
<gene>
    <name evidence="1" type="ORF">CCAX7_48340</name>
</gene>
<evidence type="ECO:0000313" key="1">
    <source>
        <dbReference type="EMBL" id="BDI32783.1"/>
    </source>
</evidence>
<name>A0A402CQ05_9BACT</name>
<dbReference type="PANTHER" id="PTHR38733:SF1">
    <property type="entry name" value="TYPE IV METHYL-DIRECTED RESTRICTION ENZYME ECOKMCRBC"/>
    <property type="match status" value="1"/>
</dbReference>
<dbReference type="KEGG" id="ccot:CCAX7_48340"/>
<dbReference type="PANTHER" id="PTHR38733">
    <property type="entry name" value="PROTEIN MCRC"/>
    <property type="match status" value="1"/>
</dbReference>
<dbReference type="RefSeq" id="WP_119319519.1">
    <property type="nucleotide sequence ID" value="NZ_AP025739.1"/>
</dbReference>
<dbReference type="Gene3D" id="3.90.320.10">
    <property type="match status" value="1"/>
</dbReference>
<proteinExistence type="predicted"/>
<dbReference type="OrthoDB" id="9786961at2"/>
<dbReference type="REBASE" id="622319">
    <property type="entry name" value="CcoAX7McrBCP"/>
</dbReference>